<evidence type="ECO:0000313" key="1">
    <source>
        <dbReference type="EMBL" id="CAH2238442.1"/>
    </source>
</evidence>
<gene>
    <name evidence="1" type="primary">jg13080</name>
    <name evidence="1" type="ORF">PAEG_LOCUS15529</name>
</gene>
<comment type="caution">
    <text evidence="1">The sequence shown here is derived from an EMBL/GenBank/DDBJ whole genome shotgun (WGS) entry which is preliminary data.</text>
</comment>
<evidence type="ECO:0000313" key="2">
    <source>
        <dbReference type="Proteomes" id="UP000838756"/>
    </source>
</evidence>
<sequence length="115" mass="13273">MLLSGRNKHGDSTSTDELGHTLLCYFFNTVPAYCEEIPMRRFRPQSTMLTRCDLADFIPLWRIVTAYHNRVEVSSQPRSHLPQDSKMIVNVDVGKEQLLSFLPALLGRICFPNRY</sequence>
<organism evidence="1 2">
    <name type="scientific">Pararge aegeria aegeria</name>
    <dbReference type="NCBI Taxonomy" id="348720"/>
    <lineage>
        <taxon>Eukaryota</taxon>
        <taxon>Metazoa</taxon>
        <taxon>Ecdysozoa</taxon>
        <taxon>Arthropoda</taxon>
        <taxon>Hexapoda</taxon>
        <taxon>Insecta</taxon>
        <taxon>Pterygota</taxon>
        <taxon>Neoptera</taxon>
        <taxon>Endopterygota</taxon>
        <taxon>Lepidoptera</taxon>
        <taxon>Glossata</taxon>
        <taxon>Ditrysia</taxon>
        <taxon>Papilionoidea</taxon>
        <taxon>Nymphalidae</taxon>
        <taxon>Satyrinae</taxon>
        <taxon>Satyrini</taxon>
        <taxon>Parargina</taxon>
        <taxon>Pararge</taxon>
    </lineage>
</organism>
<dbReference type="EMBL" id="CAKXAJ010025344">
    <property type="protein sequence ID" value="CAH2238442.1"/>
    <property type="molecule type" value="Genomic_DNA"/>
</dbReference>
<accession>A0A8S4RQJ8</accession>
<name>A0A8S4RQJ8_9NEOP</name>
<dbReference type="AlphaFoldDB" id="A0A8S4RQJ8"/>
<protein>
    <submittedName>
        <fullName evidence="1">Jg13080 protein</fullName>
    </submittedName>
</protein>
<dbReference type="Proteomes" id="UP000838756">
    <property type="component" value="Unassembled WGS sequence"/>
</dbReference>
<proteinExistence type="predicted"/>
<keyword evidence="2" id="KW-1185">Reference proteome</keyword>
<reference evidence="1" key="1">
    <citation type="submission" date="2022-03" db="EMBL/GenBank/DDBJ databases">
        <authorList>
            <person name="Lindestad O."/>
        </authorList>
    </citation>
    <scope>NUCLEOTIDE SEQUENCE</scope>
</reference>